<feature type="region of interest" description="Disordered" evidence="1">
    <location>
        <begin position="99"/>
        <end position="121"/>
    </location>
</feature>
<dbReference type="Proteomes" id="UP000000390">
    <property type="component" value="Plasmid 1"/>
</dbReference>
<dbReference type="EMBL" id="CP002063">
    <property type="protein sequence ID" value="ADJ16463.1"/>
    <property type="molecule type" value="Genomic_DNA"/>
</dbReference>
<dbReference type="RefSeq" id="WP_008414009.1">
    <property type="nucleotide sequence ID" value="NC_014298.1"/>
</dbReference>
<keyword evidence="3" id="KW-0614">Plasmid</keyword>
<dbReference type="HOGENOM" id="CLU_131430_1_0_2"/>
<protein>
    <recommendedName>
        <fullName evidence="2">Cyclic nucleotide-binding domain-containing protein</fullName>
    </recommendedName>
</protein>
<evidence type="ECO:0000313" key="6">
    <source>
        <dbReference type="Proteomes" id="UP000011645"/>
    </source>
</evidence>
<reference evidence="3 5" key="1">
    <citation type="journal article" date="2010" name="J. Bacteriol.">
        <title>Complete genome sequence of Halalkalicoccus jeotgali B3(T), an extremely halophilic archaeon.</title>
        <authorList>
            <person name="Roh S.W."/>
            <person name="Nam Y.D."/>
            <person name="Nam S.H."/>
            <person name="Choi S.H."/>
            <person name="Park H.S."/>
            <person name="Bae J.W."/>
        </authorList>
    </citation>
    <scope>NUCLEOTIDE SEQUENCE [LARGE SCALE GENOMIC DNA]</scope>
    <source>
        <strain evidence="3">B3</strain>
        <strain evidence="5">DSM 18796 / CECT 7217 / JCM 14584 / KCTC 4019 / B3</strain>
        <plasmid evidence="5">1</plasmid>
    </source>
</reference>
<dbReference type="SUPFAM" id="SSF51182">
    <property type="entry name" value="RmlC-like cupins"/>
    <property type="match status" value="1"/>
</dbReference>
<dbReference type="Gene3D" id="2.60.120.10">
    <property type="entry name" value="Jelly Rolls"/>
    <property type="match status" value="1"/>
</dbReference>
<dbReference type="KEGG" id="hje:HacjB3_15516"/>
<feature type="compositionally biased region" description="Basic and acidic residues" evidence="1">
    <location>
        <begin position="111"/>
        <end position="121"/>
    </location>
</feature>
<dbReference type="PROSITE" id="PS50042">
    <property type="entry name" value="CNMP_BINDING_3"/>
    <property type="match status" value="1"/>
</dbReference>
<dbReference type="EMBL" id="AOHV01000005">
    <property type="protein sequence ID" value="ELY41442.1"/>
    <property type="molecule type" value="Genomic_DNA"/>
</dbReference>
<dbReference type="PANTHER" id="PTHR36114">
    <property type="entry name" value="16.7 KDA PROTEIN IN WHIE LOCUS"/>
    <property type="match status" value="1"/>
</dbReference>
<evidence type="ECO:0000259" key="2">
    <source>
        <dbReference type="PROSITE" id="PS50042"/>
    </source>
</evidence>
<dbReference type="CDD" id="cd02226">
    <property type="entry name" value="cupin_YdbB-like"/>
    <property type="match status" value="1"/>
</dbReference>
<dbReference type="AlphaFoldDB" id="D8JB10"/>
<dbReference type="InterPro" id="IPR052044">
    <property type="entry name" value="PKS_Associated_Protein"/>
</dbReference>
<dbReference type="Pfam" id="PF07883">
    <property type="entry name" value="Cupin_2"/>
    <property type="match status" value="1"/>
</dbReference>
<evidence type="ECO:0000256" key="1">
    <source>
        <dbReference type="SAM" id="MobiDB-lite"/>
    </source>
</evidence>
<name>D8JB10_HALJB</name>
<feature type="domain" description="Cyclic nucleotide-binding" evidence="2">
    <location>
        <begin position="9"/>
        <end position="60"/>
    </location>
</feature>
<dbReference type="GeneID" id="9420908"/>
<dbReference type="InterPro" id="IPR000595">
    <property type="entry name" value="cNMP-bd_dom"/>
</dbReference>
<accession>D8JB10</accession>
<dbReference type="Proteomes" id="UP000011645">
    <property type="component" value="Unassembled WGS sequence"/>
</dbReference>
<dbReference type="PANTHER" id="PTHR36114:SF1">
    <property type="entry name" value="16.7 KDA PROTEIN IN WHIE LOCUS"/>
    <property type="match status" value="1"/>
</dbReference>
<proteinExistence type="predicted"/>
<reference evidence="4 6" key="2">
    <citation type="journal article" date="2014" name="PLoS Genet.">
        <title>Phylogenetically driven sequencing of extremely halophilic archaea reveals strategies for static and dynamic osmo-response.</title>
        <authorList>
            <person name="Becker E.A."/>
            <person name="Seitzer P.M."/>
            <person name="Tritt A."/>
            <person name="Larsen D."/>
            <person name="Krusor M."/>
            <person name="Yao A.I."/>
            <person name="Wu D."/>
            <person name="Madern D."/>
            <person name="Eisen J.A."/>
            <person name="Darling A.E."/>
            <person name="Facciotti M.T."/>
        </authorList>
    </citation>
    <scope>NUCLEOTIDE SEQUENCE [LARGE SCALE GENOMIC DNA]</scope>
    <source>
        <strain evidence="4">B3</strain>
        <strain evidence="6">DSM 18796 / CECT 7217 / JCM 14584 / KCTC 4019 / B3</strain>
    </source>
</reference>
<evidence type="ECO:0000313" key="3">
    <source>
        <dbReference type="EMBL" id="ADJ16463.1"/>
    </source>
</evidence>
<organism evidence="3 5">
    <name type="scientific">Halalkalicoccus jeotgali (strain DSM 18796 / CECT 7217 / JCM 14584 / KCTC 4019 / B3)</name>
    <dbReference type="NCBI Taxonomy" id="795797"/>
    <lineage>
        <taxon>Archaea</taxon>
        <taxon>Methanobacteriati</taxon>
        <taxon>Methanobacteriota</taxon>
        <taxon>Stenosarchaea group</taxon>
        <taxon>Halobacteria</taxon>
        <taxon>Halobacteriales</taxon>
        <taxon>Halococcaceae</taxon>
        <taxon>Halalkalicoccus</taxon>
    </lineage>
</organism>
<gene>
    <name evidence="3" type="ordered locus">HacjB3_15516</name>
    <name evidence="4" type="ORF">C497_01740</name>
</gene>
<dbReference type="PATRIC" id="fig|795797.18.peg.3083"/>
<evidence type="ECO:0000313" key="4">
    <source>
        <dbReference type="EMBL" id="ELY41442.1"/>
    </source>
</evidence>
<dbReference type="eggNOG" id="arCOG02998">
    <property type="taxonomic scope" value="Archaea"/>
</dbReference>
<keyword evidence="6" id="KW-1185">Reference proteome</keyword>
<dbReference type="InterPro" id="IPR014710">
    <property type="entry name" value="RmlC-like_jellyroll"/>
</dbReference>
<dbReference type="InterPro" id="IPR011051">
    <property type="entry name" value="RmlC_Cupin_sf"/>
</dbReference>
<dbReference type="OrthoDB" id="301394at2157"/>
<dbReference type="InterPro" id="IPR013096">
    <property type="entry name" value="Cupin_2"/>
</dbReference>
<evidence type="ECO:0000313" key="5">
    <source>
        <dbReference type="Proteomes" id="UP000000390"/>
    </source>
</evidence>
<geneLocation type="plasmid" evidence="3 5">
    <name>1</name>
</geneLocation>
<sequence length="121" mass="13785">MKKVALTEAFASFDEHWSPRLAGELNGQAVKLAKVEGEFVWHQHEDADELFLVTSGELRIEFQHESDVVLQEGEFVIVPQGIEHRPVAENEAKILLFEPSETRNTGNVETEQTRTELKEIE</sequence>